<evidence type="ECO:0000256" key="2">
    <source>
        <dbReference type="PROSITE-ProRule" id="PRU01248"/>
    </source>
</evidence>
<dbReference type="InterPro" id="IPR004107">
    <property type="entry name" value="Integrase_SAM-like_N"/>
</dbReference>
<dbReference type="InterPro" id="IPR044068">
    <property type="entry name" value="CB"/>
</dbReference>
<dbReference type="OrthoDB" id="143794at2"/>
<dbReference type="InterPro" id="IPR011010">
    <property type="entry name" value="DNA_brk_join_enz"/>
</dbReference>
<gene>
    <name evidence="4" type="ORF">Krac_9288</name>
</gene>
<dbReference type="InParanoid" id="D6TBE4"/>
<organism evidence="4 5">
    <name type="scientific">Ktedonobacter racemifer DSM 44963</name>
    <dbReference type="NCBI Taxonomy" id="485913"/>
    <lineage>
        <taxon>Bacteria</taxon>
        <taxon>Bacillati</taxon>
        <taxon>Chloroflexota</taxon>
        <taxon>Ktedonobacteria</taxon>
        <taxon>Ktedonobacterales</taxon>
        <taxon>Ktedonobacteraceae</taxon>
        <taxon>Ktedonobacter</taxon>
    </lineage>
</organism>
<dbReference type="Proteomes" id="UP000004508">
    <property type="component" value="Unassembled WGS sequence"/>
</dbReference>
<accession>D6TBE4</accession>
<dbReference type="RefSeq" id="WP_007903552.1">
    <property type="nucleotide sequence ID" value="NZ_ADVG01000001.1"/>
</dbReference>
<dbReference type="SUPFAM" id="SSF56349">
    <property type="entry name" value="DNA breaking-rejoining enzymes"/>
    <property type="match status" value="1"/>
</dbReference>
<evidence type="ECO:0000256" key="1">
    <source>
        <dbReference type="ARBA" id="ARBA00023125"/>
    </source>
</evidence>
<proteinExistence type="predicted"/>
<dbReference type="GO" id="GO:0015074">
    <property type="term" value="P:DNA integration"/>
    <property type="evidence" value="ECO:0007669"/>
    <property type="project" value="InterPro"/>
</dbReference>
<keyword evidence="5" id="KW-1185">Reference proteome</keyword>
<dbReference type="PROSITE" id="PS51900">
    <property type="entry name" value="CB"/>
    <property type="match status" value="1"/>
</dbReference>
<dbReference type="Gene3D" id="1.10.150.130">
    <property type="match status" value="1"/>
</dbReference>
<name>D6TBE4_KTERA</name>
<dbReference type="Pfam" id="PF02899">
    <property type="entry name" value="Phage_int_SAM_1"/>
    <property type="match status" value="1"/>
</dbReference>
<feature type="domain" description="Core-binding (CB)" evidence="3">
    <location>
        <begin position="5"/>
        <end position="91"/>
    </location>
</feature>
<dbReference type="AlphaFoldDB" id="D6TBE4"/>
<dbReference type="eggNOG" id="COG4974">
    <property type="taxonomic scope" value="Bacteria"/>
</dbReference>
<dbReference type="GO" id="GO:0003677">
    <property type="term" value="F:DNA binding"/>
    <property type="evidence" value="ECO:0007669"/>
    <property type="project" value="UniProtKB-UniRule"/>
</dbReference>
<sequence length="152" mass="17027">MVSGSDDPPIFQEFRNALGTHDPKTVTAYLVTMRDFVTWLAAQPGGTPFHPTLLTETAVSGYMDSLQRSGRAPRTRSKALSGLRRFCQWAVDEGYLRRNPARAMERPTVVAVAPTELSDQQRFVLKQLVERYGSRRFAAIFALGYWAGTTDQ</sequence>
<reference evidence="4 5" key="1">
    <citation type="journal article" date="2011" name="Stand. Genomic Sci.">
        <title>Non-contiguous finished genome sequence and contextual data of the filamentous soil bacterium Ktedonobacter racemifer type strain (SOSP1-21).</title>
        <authorList>
            <person name="Chang Y.J."/>
            <person name="Land M."/>
            <person name="Hauser L."/>
            <person name="Chertkov O."/>
            <person name="Del Rio T.G."/>
            <person name="Nolan M."/>
            <person name="Copeland A."/>
            <person name="Tice H."/>
            <person name="Cheng J.F."/>
            <person name="Lucas S."/>
            <person name="Han C."/>
            <person name="Goodwin L."/>
            <person name="Pitluck S."/>
            <person name="Ivanova N."/>
            <person name="Ovchinikova G."/>
            <person name="Pati A."/>
            <person name="Chen A."/>
            <person name="Palaniappan K."/>
            <person name="Mavromatis K."/>
            <person name="Liolios K."/>
            <person name="Brettin T."/>
            <person name="Fiebig A."/>
            <person name="Rohde M."/>
            <person name="Abt B."/>
            <person name="Goker M."/>
            <person name="Detter J.C."/>
            <person name="Woyke T."/>
            <person name="Bristow J."/>
            <person name="Eisen J.A."/>
            <person name="Markowitz V."/>
            <person name="Hugenholtz P."/>
            <person name="Kyrpides N.C."/>
            <person name="Klenk H.P."/>
            <person name="Lapidus A."/>
        </authorList>
    </citation>
    <scope>NUCLEOTIDE SEQUENCE [LARGE SCALE GENOMIC DNA]</scope>
    <source>
        <strain evidence="5">DSM 44963</strain>
    </source>
</reference>
<dbReference type="EMBL" id="ADVG01000001">
    <property type="protein sequence ID" value="EFH87928.1"/>
    <property type="molecule type" value="Genomic_DNA"/>
</dbReference>
<protein>
    <submittedName>
        <fullName evidence="4">Integrase domain protein SAM domain protein</fullName>
    </submittedName>
</protein>
<evidence type="ECO:0000259" key="3">
    <source>
        <dbReference type="PROSITE" id="PS51900"/>
    </source>
</evidence>
<dbReference type="InterPro" id="IPR010998">
    <property type="entry name" value="Integrase_recombinase_N"/>
</dbReference>
<evidence type="ECO:0000313" key="5">
    <source>
        <dbReference type="Proteomes" id="UP000004508"/>
    </source>
</evidence>
<comment type="caution">
    <text evidence="4">The sequence shown here is derived from an EMBL/GenBank/DDBJ whole genome shotgun (WGS) entry which is preliminary data.</text>
</comment>
<evidence type="ECO:0000313" key="4">
    <source>
        <dbReference type="EMBL" id="EFH87928.1"/>
    </source>
</evidence>
<keyword evidence="1 2" id="KW-0238">DNA-binding</keyword>